<reference evidence="2 3" key="1">
    <citation type="submission" date="2016-10" db="EMBL/GenBank/DDBJ databases">
        <authorList>
            <person name="de Groot N.N."/>
        </authorList>
    </citation>
    <scope>NUCLEOTIDE SEQUENCE [LARGE SCALE GENOMIC DNA]</scope>
    <source>
        <strain evidence="2 3">CGMCC 4.5727</strain>
    </source>
</reference>
<dbReference type="OrthoDB" id="5185819at2"/>
<dbReference type="SUPFAM" id="SSF109854">
    <property type="entry name" value="DinB/YfiT-like putative metalloenzymes"/>
    <property type="match status" value="1"/>
</dbReference>
<evidence type="ECO:0000313" key="2">
    <source>
        <dbReference type="EMBL" id="SDK20289.1"/>
    </source>
</evidence>
<dbReference type="NCBIfam" id="TIGR03083">
    <property type="entry name" value="maleylpyruvate isomerase family mycothiol-dependent enzyme"/>
    <property type="match status" value="1"/>
</dbReference>
<evidence type="ECO:0000259" key="1">
    <source>
        <dbReference type="Pfam" id="PF11716"/>
    </source>
</evidence>
<dbReference type="InterPro" id="IPR017517">
    <property type="entry name" value="Maleyloyr_isom"/>
</dbReference>
<sequence length="193" mass="20541">MSKDINALFTTAAERAGAVLDGIDDSRLGAPTPCAEYDVRGLVNHLLHVVVQFQALAAKQPSDFSTTPDYVADDPDWRGRFAKEAARLADAWSAPGALEGTTGLMDMPATTVSRMALGDLVVHAWDLARATGQSYEPDPEVLADITPVWAELVPGGRKMGAFGDPVDVPADASPLDALLAMCGRDPRWSPPRD</sequence>
<name>A0A1G8ZYT0_9ACTN</name>
<dbReference type="Gene3D" id="1.20.120.450">
    <property type="entry name" value="dinb family like domain"/>
    <property type="match status" value="1"/>
</dbReference>
<dbReference type="GO" id="GO:0046872">
    <property type="term" value="F:metal ion binding"/>
    <property type="evidence" value="ECO:0007669"/>
    <property type="project" value="InterPro"/>
</dbReference>
<dbReference type="InterPro" id="IPR017520">
    <property type="entry name" value="CHP03086"/>
</dbReference>
<proteinExistence type="predicted"/>
<dbReference type="Pfam" id="PF11716">
    <property type="entry name" value="MDMPI_N"/>
    <property type="match status" value="1"/>
</dbReference>
<gene>
    <name evidence="2" type="ORF">SAMN05421806_105271</name>
</gene>
<dbReference type="STRING" id="417292.SAMN05421806_105271"/>
<dbReference type="AlphaFoldDB" id="A0A1G8ZYT0"/>
<evidence type="ECO:0000313" key="3">
    <source>
        <dbReference type="Proteomes" id="UP000199155"/>
    </source>
</evidence>
<organism evidence="2 3">
    <name type="scientific">Streptomyces indicus</name>
    <dbReference type="NCBI Taxonomy" id="417292"/>
    <lineage>
        <taxon>Bacteria</taxon>
        <taxon>Bacillati</taxon>
        <taxon>Actinomycetota</taxon>
        <taxon>Actinomycetes</taxon>
        <taxon>Kitasatosporales</taxon>
        <taxon>Streptomycetaceae</taxon>
        <taxon>Streptomyces</taxon>
    </lineage>
</organism>
<accession>A0A1G8ZYT0</accession>
<dbReference type="EMBL" id="FNFF01000005">
    <property type="protein sequence ID" value="SDK20289.1"/>
    <property type="molecule type" value="Genomic_DNA"/>
</dbReference>
<protein>
    <submittedName>
        <fullName evidence="2">TIGR03086 family protein</fullName>
    </submittedName>
</protein>
<dbReference type="RefSeq" id="WP_093610514.1">
    <property type="nucleotide sequence ID" value="NZ_FNFF01000005.1"/>
</dbReference>
<dbReference type="Proteomes" id="UP000199155">
    <property type="component" value="Unassembled WGS sequence"/>
</dbReference>
<dbReference type="NCBIfam" id="TIGR03086">
    <property type="entry name" value="TIGR03086 family metal-binding protein"/>
    <property type="match status" value="1"/>
</dbReference>
<keyword evidence="3" id="KW-1185">Reference proteome</keyword>
<dbReference type="InterPro" id="IPR024344">
    <property type="entry name" value="MDMPI_metal-binding"/>
</dbReference>
<dbReference type="InterPro" id="IPR034660">
    <property type="entry name" value="DinB/YfiT-like"/>
</dbReference>
<feature type="domain" description="Mycothiol-dependent maleylpyruvate isomerase metal-binding" evidence="1">
    <location>
        <begin position="11"/>
        <end position="128"/>
    </location>
</feature>